<keyword evidence="1" id="KW-0732">Signal</keyword>
<gene>
    <name evidence="2" type="ORF">ACFFIP_17680</name>
</gene>
<proteinExistence type="predicted"/>
<dbReference type="Proteomes" id="UP001589797">
    <property type="component" value="Unassembled WGS sequence"/>
</dbReference>
<evidence type="ECO:0000313" key="3">
    <source>
        <dbReference type="Proteomes" id="UP001589797"/>
    </source>
</evidence>
<feature type="signal peptide" evidence="1">
    <location>
        <begin position="1"/>
        <end position="30"/>
    </location>
</feature>
<organism evidence="2 3">
    <name type="scientific">Fontibacter flavus</name>
    <dbReference type="NCBI Taxonomy" id="654838"/>
    <lineage>
        <taxon>Bacteria</taxon>
        <taxon>Pseudomonadati</taxon>
        <taxon>Bacteroidota</taxon>
        <taxon>Cytophagia</taxon>
        <taxon>Cytophagales</taxon>
        <taxon>Cyclobacteriaceae</taxon>
        <taxon>Fontibacter</taxon>
    </lineage>
</organism>
<evidence type="ECO:0000256" key="1">
    <source>
        <dbReference type="SAM" id="SignalP"/>
    </source>
</evidence>
<dbReference type="RefSeq" id="WP_382389081.1">
    <property type="nucleotide sequence ID" value="NZ_JBHLWI010000057.1"/>
</dbReference>
<name>A0ABV6FXG9_9BACT</name>
<feature type="chain" id="PRO_5046279423" description="Beta-lactamase" evidence="1">
    <location>
        <begin position="31"/>
        <end position="107"/>
    </location>
</feature>
<protein>
    <recommendedName>
        <fullName evidence="4">Beta-lactamase</fullName>
    </recommendedName>
</protein>
<comment type="caution">
    <text evidence="2">The sequence shown here is derived from an EMBL/GenBank/DDBJ whole genome shotgun (WGS) entry which is preliminary data.</text>
</comment>
<evidence type="ECO:0008006" key="4">
    <source>
        <dbReference type="Google" id="ProtNLM"/>
    </source>
</evidence>
<reference evidence="2 3" key="1">
    <citation type="submission" date="2024-09" db="EMBL/GenBank/DDBJ databases">
        <authorList>
            <person name="Sun Q."/>
            <person name="Mori K."/>
        </authorList>
    </citation>
    <scope>NUCLEOTIDE SEQUENCE [LARGE SCALE GENOMIC DNA]</scope>
    <source>
        <strain evidence="2 3">CCM 7650</strain>
    </source>
</reference>
<sequence>MKKSRLNGTRRFLSIGLVTMMALFTNGAFAKTANNSNDQLREEKIGDIVPDLENIKPSPRVTIINKYGDVIAEFYGEKELLKSKFQETFQKSKFILSYDDHHFYFMD</sequence>
<dbReference type="EMBL" id="JBHLWI010000057">
    <property type="protein sequence ID" value="MFC0264523.1"/>
    <property type="molecule type" value="Genomic_DNA"/>
</dbReference>
<accession>A0ABV6FXG9</accession>
<keyword evidence="3" id="KW-1185">Reference proteome</keyword>
<evidence type="ECO:0000313" key="2">
    <source>
        <dbReference type="EMBL" id="MFC0264523.1"/>
    </source>
</evidence>